<dbReference type="Gene3D" id="3.40.50.300">
    <property type="entry name" value="P-loop containing nucleotide triphosphate hydrolases"/>
    <property type="match status" value="1"/>
</dbReference>
<dbReference type="RefSeq" id="WP_257442059.1">
    <property type="nucleotide sequence ID" value="NZ_JANIPJ010000001.1"/>
</dbReference>
<accession>A0A9X2MKV6</accession>
<name>A0A9X2MKV6_9BACL</name>
<reference evidence="1" key="1">
    <citation type="submission" date="2022-08" db="EMBL/GenBank/DDBJ databases">
        <title>The genomic sequence of strain Paenibacillus sp. SCIV0701.</title>
        <authorList>
            <person name="Zhao H."/>
        </authorList>
    </citation>
    <scope>NUCLEOTIDE SEQUENCE</scope>
    <source>
        <strain evidence="1">SCIV0701</strain>
    </source>
</reference>
<evidence type="ECO:0000313" key="2">
    <source>
        <dbReference type="Proteomes" id="UP001141950"/>
    </source>
</evidence>
<dbReference type="EMBL" id="JANIPJ010000001">
    <property type="protein sequence ID" value="MCR2802526.1"/>
    <property type="molecule type" value="Genomic_DNA"/>
</dbReference>
<comment type="caution">
    <text evidence="1">The sequence shown here is derived from an EMBL/GenBank/DDBJ whole genome shotgun (WGS) entry which is preliminary data.</text>
</comment>
<keyword evidence="2" id="KW-1185">Reference proteome</keyword>
<dbReference type="InterPro" id="IPR027417">
    <property type="entry name" value="P-loop_NTPase"/>
</dbReference>
<protein>
    <submittedName>
        <fullName evidence="1">Aldolase</fullName>
    </submittedName>
</protein>
<organism evidence="1 2">
    <name type="scientific">Paenibacillus soyae</name>
    <dbReference type="NCBI Taxonomy" id="2969249"/>
    <lineage>
        <taxon>Bacteria</taxon>
        <taxon>Bacillati</taxon>
        <taxon>Bacillota</taxon>
        <taxon>Bacilli</taxon>
        <taxon>Bacillales</taxon>
        <taxon>Paenibacillaceae</taxon>
        <taxon>Paenibacillus</taxon>
    </lineage>
</organism>
<evidence type="ECO:0000313" key="1">
    <source>
        <dbReference type="EMBL" id="MCR2802526.1"/>
    </source>
</evidence>
<dbReference type="AlphaFoldDB" id="A0A9X2MKV6"/>
<dbReference type="Proteomes" id="UP001141950">
    <property type="component" value="Unassembled WGS sequence"/>
</dbReference>
<sequence length="311" mass="34532">MVDSNYVYRSFGLRIDSEIPLPELPQCLPGRDGESPDLVISKQNLTAVWQSIESSSEYLATRGEAVYVRVADTGIFGMESGRSISVSLFPEANPDKVRLYLLGTCMGIILLQKRILPLHGSAIEIGGKAYAIVGQSGAGKSTLSTYLLDQGYRLLSDDLIAVTLNEQNTPIVTPSYPQQKIWQETIDLLGMSSAGYKPLFERETKFAVPVAERFCHEPLPLAGVFELVKVERDAALIPIDGMERFHVLLQHTFRGSLVQRLGLMEWHFGTLARFANRLPMNRLTRPQGRPCVRELASLLLQSIPDEGESIQ</sequence>
<proteinExistence type="predicted"/>
<gene>
    <name evidence="1" type="ORF">NQZ67_01405</name>
</gene>
<dbReference type="SUPFAM" id="SSF53795">
    <property type="entry name" value="PEP carboxykinase-like"/>
    <property type="match status" value="1"/>
</dbReference>